<dbReference type="Pfam" id="PF03403">
    <property type="entry name" value="PAF-AH_p_II"/>
    <property type="match status" value="2"/>
</dbReference>
<dbReference type="PANTHER" id="PTHR10272:SF14">
    <property type="entry name" value="PAF ACETYLHYDROLASE FAMILY PROTEIN"/>
    <property type="match status" value="1"/>
</dbReference>
<dbReference type="EMBL" id="JBAWTH010000015">
    <property type="protein sequence ID" value="KAL2288631.1"/>
    <property type="molecule type" value="Genomic_DNA"/>
</dbReference>
<gene>
    <name evidence="6" type="ORF">FJTKL_03327</name>
</gene>
<protein>
    <recommendedName>
        <fullName evidence="1">1-alkyl-2-acetylglycerophosphocholine esterase</fullName>
        <ecNumber evidence="1">3.1.1.47</ecNumber>
    </recommendedName>
</protein>
<evidence type="ECO:0000256" key="3">
    <source>
        <dbReference type="ARBA" id="ARBA00022963"/>
    </source>
</evidence>
<organism evidence="6 7">
    <name type="scientific">Diaporthe vaccinii</name>
    <dbReference type="NCBI Taxonomy" id="105482"/>
    <lineage>
        <taxon>Eukaryota</taxon>
        <taxon>Fungi</taxon>
        <taxon>Dikarya</taxon>
        <taxon>Ascomycota</taxon>
        <taxon>Pezizomycotina</taxon>
        <taxon>Sordariomycetes</taxon>
        <taxon>Sordariomycetidae</taxon>
        <taxon>Diaporthales</taxon>
        <taxon>Diaporthaceae</taxon>
        <taxon>Diaporthe</taxon>
        <taxon>Diaporthe eres species complex</taxon>
    </lineage>
</organism>
<feature type="signal peptide" evidence="5">
    <location>
        <begin position="1"/>
        <end position="17"/>
    </location>
</feature>
<keyword evidence="2" id="KW-0378">Hydrolase</keyword>
<accession>A0ABR4F1Q9</accession>
<evidence type="ECO:0000313" key="7">
    <source>
        <dbReference type="Proteomes" id="UP001600888"/>
    </source>
</evidence>
<reference evidence="6 7" key="1">
    <citation type="submission" date="2024-03" db="EMBL/GenBank/DDBJ databases">
        <title>A high-quality draft genome sequence of Diaporthe vaccinii, a causative agent of upright dieback and viscid rot disease in cranberry plants.</title>
        <authorList>
            <person name="Sarrasin M."/>
            <person name="Lang B.F."/>
            <person name="Burger G."/>
        </authorList>
    </citation>
    <scope>NUCLEOTIDE SEQUENCE [LARGE SCALE GENOMIC DNA]</scope>
    <source>
        <strain evidence="6 7">IS7</strain>
    </source>
</reference>
<dbReference type="Proteomes" id="UP001600888">
    <property type="component" value="Unassembled WGS sequence"/>
</dbReference>
<dbReference type="SUPFAM" id="SSF53474">
    <property type="entry name" value="alpha/beta-Hydrolases"/>
    <property type="match status" value="1"/>
</dbReference>
<evidence type="ECO:0000313" key="6">
    <source>
        <dbReference type="EMBL" id="KAL2288631.1"/>
    </source>
</evidence>
<evidence type="ECO:0000256" key="1">
    <source>
        <dbReference type="ARBA" id="ARBA00013201"/>
    </source>
</evidence>
<evidence type="ECO:0000256" key="4">
    <source>
        <dbReference type="ARBA" id="ARBA00023098"/>
    </source>
</evidence>
<keyword evidence="5" id="KW-0732">Signal</keyword>
<dbReference type="PANTHER" id="PTHR10272">
    <property type="entry name" value="PLATELET-ACTIVATING FACTOR ACETYLHYDROLASE"/>
    <property type="match status" value="1"/>
</dbReference>
<keyword evidence="7" id="KW-1185">Reference proteome</keyword>
<feature type="chain" id="PRO_5045795726" description="1-alkyl-2-acetylglycerophosphocholine esterase" evidence="5">
    <location>
        <begin position="18"/>
        <end position="376"/>
    </location>
</feature>
<name>A0ABR4F1Q9_9PEZI</name>
<dbReference type="Gene3D" id="3.40.50.1820">
    <property type="entry name" value="alpha/beta hydrolase"/>
    <property type="match status" value="1"/>
</dbReference>
<keyword evidence="3" id="KW-0442">Lipid degradation</keyword>
<comment type="caution">
    <text evidence="6">The sequence shown here is derived from an EMBL/GenBank/DDBJ whole genome shotgun (WGS) entry which is preliminary data.</text>
</comment>
<keyword evidence="4" id="KW-0443">Lipid metabolism</keyword>
<proteinExistence type="predicted"/>
<evidence type="ECO:0000256" key="5">
    <source>
        <dbReference type="SAM" id="SignalP"/>
    </source>
</evidence>
<dbReference type="EC" id="3.1.1.47" evidence="1"/>
<evidence type="ECO:0000256" key="2">
    <source>
        <dbReference type="ARBA" id="ARBA00022801"/>
    </source>
</evidence>
<sequence>MRVSSIISVSFAVGALASKWQLPPTSGPFPVGTVSLELVDYSRSDPLAPEPQDNRDLMVSLFYPTNITTPGHGNFSFAPAFSPSAAKLFDIQAVVPNGTSANIISRSYLNAPLVDNELPILVFGHGLGGSRLIYSSQLEELASHGWIIVDVDHTYDALGVEFPDGRVVYTNVPADADLEYLELLLETRVADVKFVVDSLGDSATLKRIPGLEEGNKNLNTDTVGIFGHSFGGATAAQAMANYSTFSCGANFDGTLFGSVAASGLEKPFVQIAAWNHTRTLDPSWAEFWENSDGFKREYNVNGTVHESFEDVAIYRDLLGDNFPSKTERFGTFPGGRLLRIETELMDAFFGFCMKGQDAGRLDRLVQYEFPEVSDIP</sequence>
<dbReference type="InterPro" id="IPR029058">
    <property type="entry name" value="AB_hydrolase_fold"/>
</dbReference>